<dbReference type="InterPro" id="IPR004328">
    <property type="entry name" value="BRO1_dom"/>
</dbReference>
<dbReference type="SMART" id="SM01041">
    <property type="entry name" value="BRO1"/>
    <property type="match status" value="2"/>
</dbReference>
<accession>A0ABU6XG14</accession>
<evidence type="ECO:0000313" key="3">
    <source>
        <dbReference type="Proteomes" id="UP001341840"/>
    </source>
</evidence>
<dbReference type="PANTHER" id="PTHR23031">
    <property type="entry name" value="RHOPHILIN"/>
    <property type="match status" value="1"/>
</dbReference>
<feature type="domain" description="BRO1" evidence="1">
    <location>
        <begin position="82"/>
        <end position="361"/>
    </location>
</feature>
<sequence>MAKSNDVPMLEIPGKKSDVPIPNPNPNPTKMLAIPMKKSDPVELDMVEREDLSLPMQRNCLLHYLKCFYMVEPLFTAISSNPDRIIFFWYDAFDPDYICVDGVSFQHNNIQLEKAAVLFNLGAIYSQIGASFDTTTALGRHLAIDAFNAAANIFLKLWKDFAQKFSATLDLTGLFTESLHHLFSAQASELNIQQQLDDDKNNNDDFGSALQKHRLAISFKSVSKLYHRAYDLILSDSAATEHVYSFDRTWVTHLYQKSKFFQEEAHQRKASILPESKRPKTSSAVQSCPLVHDTESFTEIFVRGFCRSSDQWIPKQQLKYLDLILSEYGPFKIVDDGKLVVNPWDMPPPPYPAANLSILSSSLSSHILAFPLKKSQPLDLYEPLRSYFVLKCSESAARRVEGLLETLAKLRNAMQSVDLSLSTRHEFLINYFKCLCMIEPLFPISESPNPPIFVWYNAFNPQENSSQHNIHLEKASILFNLGALCTQIAASCNLTTIQGYRVAIDALSETSHWFLTLQLEAKKASATTIDLSVDCAKMMCEIISAEISDLKWNFPHPQSDRLTLPGYPVSLLYRKAYDLSTSGPLAENLAHTSIPQYLESKMKMKTCIAETGLGDVTEQFLSGYCKAKSLLSEGCQPPCLDLLSELSPVKIKDGNLVANATLEALRLALKEMSLQETSNMTIEKN</sequence>
<dbReference type="EMBL" id="JASCZI010211709">
    <property type="protein sequence ID" value="MED6196091.1"/>
    <property type="molecule type" value="Genomic_DNA"/>
</dbReference>
<evidence type="ECO:0000259" key="1">
    <source>
        <dbReference type="PROSITE" id="PS51180"/>
    </source>
</evidence>
<protein>
    <recommendedName>
        <fullName evidence="1">BRO1 domain-containing protein</fullName>
    </recommendedName>
</protein>
<dbReference type="PROSITE" id="PS51180">
    <property type="entry name" value="BRO1"/>
    <property type="match status" value="2"/>
</dbReference>
<dbReference type="InterPro" id="IPR047138">
    <property type="entry name" value="RHPN1_2"/>
</dbReference>
<dbReference type="PANTHER" id="PTHR23031:SF15">
    <property type="entry name" value="LD12055P"/>
    <property type="match status" value="1"/>
</dbReference>
<evidence type="ECO:0000313" key="2">
    <source>
        <dbReference type="EMBL" id="MED6196091.1"/>
    </source>
</evidence>
<proteinExistence type="predicted"/>
<dbReference type="Gene3D" id="1.25.40.280">
    <property type="entry name" value="alix/aip1 like domains"/>
    <property type="match status" value="2"/>
</dbReference>
<organism evidence="2 3">
    <name type="scientific">Stylosanthes scabra</name>
    <dbReference type="NCBI Taxonomy" id="79078"/>
    <lineage>
        <taxon>Eukaryota</taxon>
        <taxon>Viridiplantae</taxon>
        <taxon>Streptophyta</taxon>
        <taxon>Embryophyta</taxon>
        <taxon>Tracheophyta</taxon>
        <taxon>Spermatophyta</taxon>
        <taxon>Magnoliopsida</taxon>
        <taxon>eudicotyledons</taxon>
        <taxon>Gunneridae</taxon>
        <taxon>Pentapetalae</taxon>
        <taxon>rosids</taxon>
        <taxon>fabids</taxon>
        <taxon>Fabales</taxon>
        <taxon>Fabaceae</taxon>
        <taxon>Papilionoideae</taxon>
        <taxon>50 kb inversion clade</taxon>
        <taxon>dalbergioids sensu lato</taxon>
        <taxon>Dalbergieae</taxon>
        <taxon>Pterocarpus clade</taxon>
        <taxon>Stylosanthes</taxon>
    </lineage>
</organism>
<dbReference type="InterPro" id="IPR038499">
    <property type="entry name" value="BRO1_sf"/>
</dbReference>
<reference evidence="2 3" key="1">
    <citation type="journal article" date="2023" name="Plants (Basel)">
        <title>Bridging the Gap: Combining Genomics and Transcriptomics Approaches to Understand Stylosanthes scabra, an Orphan Legume from the Brazilian Caatinga.</title>
        <authorList>
            <person name="Ferreira-Neto J.R.C."/>
            <person name="da Silva M.D."/>
            <person name="Binneck E."/>
            <person name="de Melo N.F."/>
            <person name="da Silva R.H."/>
            <person name="de Melo A.L.T.M."/>
            <person name="Pandolfi V."/>
            <person name="Bustamante F.O."/>
            <person name="Brasileiro-Vidal A.C."/>
            <person name="Benko-Iseppon A.M."/>
        </authorList>
    </citation>
    <scope>NUCLEOTIDE SEQUENCE [LARGE SCALE GENOMIC DNA]</scope>
    <source>
        <tissue evidence="2">Leaves</tissue>
    </source>
</reference>
<name>A0ABU6XG14_9FABA</name>
<keyword evidence="3" id="KW-1185">Reference proteome</keyword>
<comment type="caution">
    <text evidence="2">The sequence shown here is derived from an EMBL/GenBank/DDBJ whole genome shotgun (WGS) entry which is preliminary data.</text>
</comment>
<gene>
    <name evidence="2" type="ORF">PIB30_044074</name>
</gene>
<dbReference type="Proteomes" id="UP001341840">
    <property type="component" value="Unassembled WGS sequence"/>
</dbReference>
<dbReference type="Pfam" id="PF03097">
    <property type="entry name" value="BRO1"/>
    <property type="match status" value="2"/>
</dbReference>
<feature type="domain" description="BRO1" evidence="1">
    <location>
        <begin position="366"/>
        <end position="649"/>
    </location>
</feature>